<dbReference type="Proteomes" id="UP001066276">
    <property type="component" value="Chromosome 2_1"/>
</dbReference>
<proteinExistence type="predicted"/>
<evidence type="ECO:0000313" key="2">
    <source>
        <dbReference type="Proteomes" id="UP001066276"/>
    </source>
</evidence>
<comment type="caution">
    <text evidence="1">The sequence shown here is derived from an EMBL/GenBank/DDBJ whole genome shotgun (WGS) entry which is preliminary data.</text>
</comment>
<gene>
    <name evidence="1" type="ORF">NDU88_003448</name>
</gene>
<reference evidence="1" key="1">
    <citation type="journal article" date="2022" name="bioRxiv">
        <title>Sequencing and chromosome-scale assembly of the giantPleurodeles waltlgenome.</title>
        <authorList>
            <person name="Brown T."/>
            <person name="Elewa A."/>
            <person name="Iarovenko S."/>
            <person name="Subramanian E."/>
            <person name="Araus A.J."/>
            <person name="Petzold A."/>
            <person name="Susuki M."/>
            <person name="Suzuki K.-i.T."/>
            <person name="Hayashi T."/>
            <person name="Toyoda A."/>
            <person name="Oliveira C."/>
            <person name="Osipova E."/>
            <person name="Leigh N.D."/>
            <person name="Simon A."/>
            <person name="Yun M.H."/>
        </authorList>
    </citation>
    <scope>NUCLEOTIDE SEQUENCE</scope>
    <source>
        <strain evidence="1">20211129_DDA</strain>
        <tissue evidence="1">Liver</tissue>
    </source>
</reference>
<accession>A0AAV7VG52</accession>
<keyword evidence="2" id="KW-1185">Reference proteome</keyword>
<name>A0AAV7VG52_PLEWA</name>
<dbReference type="EMBL" id="JANPWB010000003">
    <property type="protein sequence ID" value="KAJ1199615.1"/>
    <property type="molecule type" value="Genomic_DNA"/>
</dbReference>
<organism evidence="1 2">
    <name type="scientific">Pleurodeles waltl</name>
    <name type="common">Iberian ribbed newt</name>
    <dbReference type="NCBI Taxonomy" id="8319"/>
    <lineage>
        <taxon>Eukaryota</taxon>
        <taxon>Metazoa</taxon>
        <taxon>Chordata</taxon>
        <taxon>Craniata</taxon>
        <taxon>Vertebrata</taxon>
        <taxon>Euteleostomi</taxon>
        <taxon>Amphibia</taxon>
        <taxon>Batrachia</taxon>
        <taxon>Caudata</taxon>
        <taxon>Salamandroidea</taxon>
        <taxon>Salamandridae</taxon>
        <taxon>Pleurodelinae</taxon>
        <taxon>Pleurodeles</taxon>
    </lineage>
</organism>
<dbReference type="AlphaFoldDB" id="A0AAV7VG52"/>
<sequence>MMTQRRFCKLVARPPQAMPDEGGEGKENVSTRAQDCQMRALKVTHLPGGCSSQAISLAGNMPVHFRDAAAEGRDHGKKGH</sequence>
<protein>
    <submittedName>
        <fullName evidence="1">Uncharacterized protein</fullName>
    </submittedName>
</protein>
<evidence type="ECO:0000313" key="1">
    <source>
        <dbReference type="EMBL" id="KAJ1199615.1"/>
    </source>
</evidence>